<protein>
    <submittedName>
        <fullName evidence="3">Uncharacterized protein</fullName>
    </submittedName>
</protein>
<feature type="region of interest" description="Disordered" evidence="1">
    <location>
        <begin position="60"/>
        <end position="91"/>
    </location>
</feature>
<sequence length="360" mass="39987">MLFCQTSSEMFMMGLIHFLALPLVFAARHLQNDASGYMMVVRHDGSDSAADFNFSGLENGSNGSQLENDEPLPPRPPRPRGRRQKRPKLKGPLLTLNGKTDLKFQFRYEWSSIPVTGWHDLIINGYVSSIVDLLQERPELPLTCPQDFVGHQVYLILREKLKFTEILHSKVFTAISGVAGTSVGGGAKSALQGVLTKLLPAFKMNVAAAASTAHTAHRSGQLVALQGKIGRMLSKGISKDGAMALLSSFVTYGLVYEEETGTPWSLEGKGNAFDWILSQVHTMTRLYHWLSWTDKSVRLTLKNTYGGFQYGEKYYYDLKMKCVKSPPGSEFKAFVAFENEDGLIERVTAKHLAVYVLVLS</sequence>
<reference evidence="3 4" key="1">
    <citation type="submission" date="2024-02" db="EMBL/GenBank/DDBJ databases">
        <authorList>
            <person name="Chen Y."/>
            <person name="Shah S."/>
            <person name="Dougan E. K."/>
            <person name="Thang M."/>
            <person name="Chan C."/>
        </authorList>
    </citation>
    <scope>NUCLEOTIDE SEQUENCE [LARGE SCALE GENOMIC DNA]</scope>
</reference>
<proteinExistence type="predicted"/>
<name>A0ABP0MJ55_9DINO</name>
<accession>A0ABP0MJ55</accession>
<keyword evidence="2" id="KW-0732">Signal</keyword>
<organism evidence="3 4">
    <name type="scientific">Durusdinium trenchii</name>
    <dbReference type="NCBI Taxonomy" id="1381693"/>
    <lineage>
        <taxon>Eukaryota</taxon>
        <taxon>Sar</taxon>
        <taxon>Alveolata</taxon>
        <taxon>Dinophyceae</taxon>
        <taxon>Suessiales</taxon>
        <taxon>Symbiodiniaceae</taxon>
        <taxon>Durusdinium</taxon>
    </lineage>
</organism>
<feature type="chain" id="PRO_5046264118" evidence="2">
    <location>
        <begin position="27"/>
        <end position="360"/>
    </location>
</feature>
<keyword evidence="4" id="KW-1185">Reference proteome</keyword>
<feature type="compositionally biased region" description="Basic residues" evidence="1">
    <location>
        <begin position="77"/>
        <end position="89"/>
    </location>
</feature>
<comment type="caution">
    <text evidence="3">The sequence shown here is derived from an EMBL/GenBank/DDBJ whole genome shotgun (WGS) entry which is preliminary data.</text>
</comment>
<evidence type="ECO:0000313" key="3">
    <source>
        <dbReference type="EMBL" id="CAK9051510.1"/>
    </source>
</evidence>
<feature type="signal peptide" evidence="2">
    <location>
        <begin position="1"/>
        <end position="26"/>
    </location>
</feature>
<dbReference type="Proteomes" id="UP001642464">
    <property type="component" value="Unassembled WGS sequence"/>
</dbReference>
<gene>
    <name evidence="3" type="ORF">SCF082_LOCUS28267</name>
</gene>
<evidence type="ECO:0000256" key="1">
    <source>
        <dbReference type="SAM" id="MobiDB-lite"/>
    </source>
</evidence>
<evidence type="ECO:0000313" key="4">
    <source>
        <dbReference type="Proteomes" id="UP001642464"/>
    </source>
</evidence>
<dbReference type="EMBL" id="CAXAMM010022223">
    <property type="protein sequence ID" value="CAK9051510.1"/>
    <property type="molecule type" value="Genomic_DNA"/>
</dbReference>
<evidence type="ECO:0000256" key="2">
    <source>
        <dbReference type="SAM" id="SignalP"/>
    </source>
</evidence>